<dbReference type="AlphaFoldDB" id="A0A6C0C0Q4"/>
<organism evidence="2">
    <name type="scientific">viral metagenome</name>
    <dbReference type="NCBI Taxonomy" id="1070528"/>
    <lineage>
        <taxon>unclassified sequences</taxon>
        <taxon>metagenomes</taxon>
        <taxon>organismal metagenomes</taxon>
    </lineage>
</organism>
<evidence type="ECO:0000256" key="1">
    <source>
        <dbReference type="SAM" id="Phobius"/>
    </source>
</evidence>
<keyword evidence="1" id="KW-0472">Membrane</keyword>
<dbReference type="EMBL" id="MN739289">
    <property type="protein sequence ID" value="QHS97133.1"/>
    <property type="molecule type" value="Genomic_DNA"/>
</dbReference>
<reference evidence="2" key="1">
    <citation type="journal article" date="2020" name="Nature">
        <title>Giant virus diversity and host interactions through global metagenomics.</title>
        <authorList>
            <person name="Schulz F."/>
            <person name="Roux S."/>
            <person name="Paez-Espino D."/>
            <person name="Jungbluth S."/>
            <person name="Walsh D.A."/>
            <person name="Denef V.J."/>
            <person name="McMahon K.D."/>
            <person name="Konstantinidis K.T."/>
            <person name="Eloe-Fadrosh E.A."/>
            <person name="Kyrpides N.C."/>
            <person name="Woyke T."/>
        </authorList>
    </citation>
    <scope>NUCLEOTIDE SEQUENCE</scope>
    <source>
        <strain evidence="2">GVMAG-M-3300020166-5</strain>
    </source>
</reference>
<feature type="transmembrane region" description="Helical" evidence="1">
    <location>
        <begin position="55"/>
        <end position="74"/>
    </location>
</feature>
<keyword evidence="1" id="KW-0812">Transmembrane</keyword>
<name>A0A6C0C0Q4_9ZZZZ</name>
<proteinExistence type="predicted"/>
<accession>A0A6C0C0Q4</accession>
<keyword evidence="1" id="KW-1133">Transmembrane helix</keyword>
<sequence length="132" mass="15679">MIETILSFITLFDAKPLALLFILQPLIEYFGHRVVHIYRYHYHMAHHRTWSGGSYSLYGGDTYVLLFIIGALYTRHYKTGLVLLKYEVTHTMAHICPSYYMYRHHQLHHTHPGNNFAFSVMWPDRLFGTFIE</sequence>
<protein>
    <recommendedName>
        <fullName evidence="3">Fatty acid hydroxylase domain-containing protein</fullName>
    </recommendedName>
</protein>
<evidence type="ECO:0008006" key="3">
    <source>
        <dbReference type="Google" id="ProtNLM"/>
    </source>
</evidence>
<evidence type="ECO:0000313" key="2">
    <source>
        <dbReference type="EMBL" id="QHS97133.1"/>
    </source>
</evidence>